<dbReference type="PRINTS" id="PR00633">
    <property type="entry name" value="RCCNDNSATION"/>
</dbReference>
<dbReference type="SUPFAM" id="SSF50985">
    <property type="entry name" value="RCC1/BLIP-II"/>
    <property type="match status" value="2"/>
</dbReference>
<dbReference type="PANTHER" id="PTHR45982:SF1">
    <property type="entry name" value="REGULATOR OF CHROMOSOME CONDENSATION"/>
    <property type="match status" value="1"/>
</dbReference>
<reference evidence="2 3" key="1">
    <citation type="submission" date="2024-10" db="EMBL/GenBank/DDBJ databases">
        <title>The Natural Products Discovery Center: Release of the First 8490 Sequenced Strains for Exploring Actinobacteria Biosynthetic Diversity.</title>
        <authorList>
            <person name="Kalkreuter E."/>
            <person name="Kautsar S.A."/>
            <person name="Yang D."/>
            <person name="Bader C.D."/>
            <person name="Teijaro C.N."/>
            <person name="Fluegel L."/>
            <person name="Davis C.M."/>
            <person name="Simpson J.R."/>
            <person name="Lauterbach L."/>
            <person name="Steele A.D."/>
            <person name="Gui C."/>
            <person name="Meng S."/>
            <person name="Li G."/>
            <person name="Viehrig K."/>
            <person name="Ye F."/>
            <person name="Su P."/>
            <person name="Kiefer A.F."/>
            <person name="Nichols A."/>
            <person name="Cepeda A.J."/>
            <person name="Yan W."/>
            <person name="Fan B."/>
            <person name="Jiang Y."/>
            <person name="Adhikari A."/>
            <person name="Zheng C.-J."/>
            <person name="Schuster L."/>
            <person name="Cowan T.M."/>
            <person name="Smanski M.J."/>
            <person name="Chevrette M.G."/>
            <person name="De Carvalho L.P.S."/>
            <person name="Shen B."/>
        </authorList>
    </citation>
    <scope>NUCLEOTIDE SEQUENCE [LARGE SCALE GENOMIC DNA]</scope>
    <source>
        <strain evidence="2 3">NPDC049639</strain>
    </source>
</reference>
<proteinExistence type="predicted"/>
<dbReference type="PANTHER" id="PTHR45982">
    <property type="entry name" value="REGULATOR OF CHROMOSOME CONDENSATION"/>
    <property type="match status" value="1"/>
</dbReference>
<gene>
    <name evidence="2" type="ORF">ACIB24_10355</name>
</gene>
<keyword evidence="3" id="KW-1185">Reference proteome</keyword>
<evidence type="ECO:0000313" key="3">
    <source>
        <dbReference type="Proteomes" id="UP001612915"/>
    </source>
</evidence>
<dbReference type="Gene3D" id="2.130.10.30">
    <property type="entry name" value="Regulator of chromosome condensation 1/beta-lactamase-inhibitor protein II"/>
    <property type="match status" value="4"/>
</dbReference>
<dbReference type="EMBL" id="JBITLV010000003">
    <property type="protein sequence ID" value="MFI7587461.1"/>
    <property type="molecule type" value="Genomic_DNA"/>
</dbReference>
<dbReference type="Pfam" id="PF13540">
    <property type="entry name" value="RCC1_2"/>
    <property type="match status" value="2"/>
</dbReference>
<dbReference type="RefSeq" id="WP_398279194.1">
    <property type="nucleotide sequence ID" value="NZ_JBITLV010000003.1"/>
</dbReference>
<accession>A0ABW8AM86</accession>
<name>A0ABW8AM86_9ACTN</name>
<dbReference type="InterPro" id="IPR000408">
    <property type="entry name" value="Reg_chr_condens"/>
</dbReference>
<feature type="signal peptide" evidence="1">
    <location>
        <begin position="1"/>
        <end position="18"/>
    </location>
</feature>
<organism evidence="2 3">
    <name type="scientific">Spongisporangium articulatum</name>
    <dbReference type="NCBI Taxonomy" id="3362603"/>
    <lineage>
        <taxon>Bacteria</taxon>
        <taxon>Bacillati</taxon>
        <taxon>Actinomycetota</taxon>
        <taxon>Actinomycetes</taxon>
        <taxon>Kineosporiales</taxon>
        <taxon>Kineosporiaceae</taxon>
        <taxon>Spongisporangium</taxon>
    </lineage>
</organism>
<sequence length="762" mass="77485">MRRVLTAALSLLTLVAVAAGVRFTAAGWSAADANPGNTFTTGTWTSPLNVWGWGANGRTSVLMPAASTGTAGAARMPGPETWSSVSGGYTSTCGLTTAGALYCWGDNAYGQLGDGTTTDRWEPVAVAAGTQWSSVSKGYVNTCAIRASDSTAWCWGYNPDGEVGDGTTASPVTTPVQVSTTGVSSWSMLAVGQYFTCGIKTDGTLWCWGYNASGRLGDGTTTSRSVPTQVGSGTWLTVDADYHSACAVKASDQSLWCWGYGGIGQLGNNSTADQSSPVTVSGGGTWSSVALGWDHGCGLKTNGTIWCWGYGGHGDLGRGSVTDSSVPVQESTGSTAWTALTSGGYSSCAQRSSGALYCWGDNDHGQLGDGTTSDQQTPVVSGSDTTWGSISAGYNLFCGVRDDQAVWCQGDDALGQLGQHYNTSVGSPTPVGASAMSWSTGSVGYEGGCGIAQAGTMWCWGDNTYGAAGQGDTGTDYDYPVQAGSSSAWRSVSVGTWTVCATRTDNSLWCWGTATYGQTGVSGATGSITTPTAAAAGTWSSVSVGETHTCGVRTTGALACWGDNTDGELGIGSTTDQDTPQAVTVSGVSSWASVSAGYYSTCAIAATGANAGSLYCWGKGNSGQIGNGGTSDVTSPAKIGSATWSAVTVGRATVCGVRTAGTLWCWGLNDYGQLGQGGTAGTPASVSSPQQVGSASTWTQVSSGWGISCGTRADKSVWCWGRDDDGELGDRGSTTVTSPQQIPGFTATWLESHTSARTTLAM</sequence>
<feature type="chain" id="PRO_5046834880" evidence="1">
    <location>
        <begin position="19"/>
        <end position="762"/>
    </location>
</feature>
<dbReference type="Proteomes" id="UP001612915">
    <property type="component" value="Unassembled WGS sequence"/>
</dbReference>
<dbReference type="InterPro" id="IPR009091">
    <property type="entry name" value="RCC1/BLIP-II"/>
</dbReference>
<protein>
    <submittedName>
        <fullName evidence="2">RCC1 domain-containing protein</fullName>
    </submittedName>
</protein>
<comment type="caution">
    <text evidence="2">The sequence shown here is derived from an EMBL/GenBank/DDBJ whole genome shotgun (WGS) entry which is preliminary data.</text>
</comment>
<evidence type="ECO:0000256" key="1">
    <source>
        <dbReference type="SAM" id="SignalP"/>
    </source>
</evidence>
<dbReference type="InterPro" id="IPR051553">
    <property type="entry name" value="Ran_GTPase-activating"/>
</dbReference>
<evidence type="ECO:0000313" key="2">
    <source>
        <dbReference type="EMBL" id="MFI7587461.1"/>
    </source>
</evidence>
<dbReference type="Pfam" id="PF00415">
    <property type="entry name" value="RCC1"/>
    <property type="match status" value="6"/>
</dbReference>
<dbReference type="PROSITE" id="PS50012">
    <property type="entry name" value="RCC1_3"/>
    <property type="match status" value="9"/>
</dbReference>
<keyword evidence="1" id="KW-0732">Signal</keyword>